<dbReference type="Proteomes" id="UP000616151">
    <property type="component" value="Unassembled WGS sequence"/>
</dbReference>
<organism evidence="1 2">
    <name type="scientific">Taklimakanibacter albus</name>
    <dbReference type="NCBI Taxonomy" id="2800327"/>
    <lineage>
        <taxon>Bacteria</taxon>
        <taxon>Pseudomonadati</taxon>
        <taxon>Pseudomonadota</taxon>
        <taxon>Alphaproteobacteria</taxon>
        <taxon>Hyphomicrobiales</taxon>
        <taxon>Aestuariivirgaceae</taxon>
        <taxon>Taklimakanibacter</taxon>
    </lineage>
</organism>
<evidence type="ECO:0000313" key="2">
    <source>
        <dbReference type="Proteomes" id="UP000616151"/>
    </source>
</evidence>
<protein>
    <submittedName>
        <fullName evidence="1">Cysteine synthase family protein</fullName>
    </submittedName>
</protein>
<comment type="caution">
    <text evidence="1">The sequence shown here is derived from an EMBL/GenBank/DDBJ whole genome shotgun (WGS) entry which is preliminary data.</text>
</comment>
<proteinExistence type="predicted"/>
<reference evidence="1" key="1">
    <citation type="submission" date="2021-01" db="EMBL/GenBank/DDBJ databases">
        <authorList>
            <person name="Sun Q."/>
        </authorList>
    </citation>
    <scope>NUCLEOTIDE SEQUENCE</scope>
    <source>
        <strain evidence="1">YIM B02566</strain>
    </source>
</reference>
<sequence>MATSVLDRIGNTPLLELRRIVPPGCARILIKLEGENPTASMKDRMALAMIECGERSGRLKPEGRVVEYTGGSTGVSLSLICAAKGYELSIVTSDAFSIEKRRHMAALGAELTIIPSHGGGMDAALTRNMVAAARRICEQTGAFWTDQLNNEDQLTAYHAMADEILSQTQGRIDAFVQATGTAASVRGIAEGFHRRERRVHIVAVEPKESAVLSGGESGVHKIEGVGAGFVVPLWRADLADEILPVTTDEAMAMTRRLARLDAVFSGTSTGANLVAAIDIGMRLGPKATVVTIMCDSGTKYLSTALYGEGGHQSK</sequence>
<accession>A0ACC5RBU0</accession>
<evidence type="ECO:0000313" key="1">
    <source>
        <dbReference type="EMBL" id="MBK1870064.1"/>
    </source>
</evidence>
<name>A0ACC5RBU0_9HYPH</name>
<dbReference type="EMBL" id="JAENHL010000008">
    <property type="protein sequence ID" value="MBK1870064.1"/>
    <property type="molecule type" value="Genomic_DNA"/>
</dbReference>
<keyword evidence="2" id="KW-1185">Reference proteome</keyword>
<gene>
    <name evidence="1" type="ORF">JHL16_27115</name>
</gene>